<dbReference type="InterPro" id="IPR036388">
    <property type="entry name" value="WH-like_DNA-bd_sf"/>
</dbReference>
<dbReference type="SUPFAM" id="SSF46785">
    <property type="entry name" value="Winged helix' DNA-binding domain"/>
    <property type="match status" value="1"/>
</dbReference>
<evidence type="ECO:0000256" key="1">
    <source>
        <dbReference type="ARBA" id="ARBA00023015"/>
    </source>
</evidence>
<evidence type="ECO:0000313" key="6">
    <source>
        <dbReference type="Proteomes" id="UP000658131"/>
    </source>
</evidence>
<dbReference type="Gene3D" id="1.20.120.530">
    <property type="entry name" value="GntR ligand-binding domain-like"/>
    <property type="match status" value="1"/>
</dbReference>
<evidence type="ECO:0000313" key="5">
    <source>
        <dbReference type="EMBL" id="MBC8574887.1"/>
    </source>
</evidence>
<sequence>MAYKTNAADQVFHFIQERIASGEWKPGDKIWTEMQLAEYLGISRVAVRRAIDRLVGLSQLRKVQGSGTFVTECDLSSAFGMGLITVSEEDVLDVLEFRRYFECGNIEMFLKNAAREDVEALEKYYDVMCRAAEQNDMDAFYMADYHFHDIIAQGTKKPFILQISKILTGLMMQHQRSLNYYIGPEVGLEYHRHILKAIKEGDRELASLYMRKHIDAAISEVRSVNDKEKEKKNES</sequence>
<keyword evidence="1" id="KW-0805">Transcription regulation</keyword>
<dbReference type="Gene3D" id="1.10.10.10">
    <property type="entry name" value="Winged helix-like DNA-binding domain superfamily/Winged helix DNA-binding domain"/>
    <property type="match status" value="1"/>
</dbReference>
<dbReference type="CDD" id="cd07377">
    <property type="entry name" value="WHTH_GntR"/>
    <property type="match status" value="1"/>
</dbReference>
<keyword evidence="2" id="KW-0238">DNA-binding</keyword>
<dbReference type="Pfam" id="PF07729">
    <property type="entry name" value="FCD"/>
    <property type="match status" value="1"/>
</dbReference>
<keyword evidence="6" id="KW-1185">Reference proteome</keyword>
<gene>
    <name evidence="5" type="ORF">H8717_00475</name>
</gene>
<keyword evidence="3" id="KW-0804">Transcription</keyword>
<dbReference type="InterPro" id="IPR036390">
    <property type="entry name" value="WH_DNA-bd_sf"/>
</dbReference>
<reference evidence="5 6" key="1">
    <citation type="submission" date="2020-08" db="EMBL/GenBank/DDBJ databases">
        <title>Genome public.</title>
        <authorList>
            <person name="Liu C."/>
            <person name="Sun Q."/>
        </authorList>
    </citation>
    <scope>NUCLEOTIDE SEQUENCE [LARGE SCALE GENOMIC DNA]</scope>
    <source>
        <strain evidence="5 6">BX1</strain>
    </source>
</reference>
<dbReference type="InterPro" id="IPR011711">
    <property type="entry name" value="GntR_C"/>
</dbReference>
<evidence type="ECO:0000256" key="2">
    <source>
        <dbReference type="ARBA" id="ARBA00023125"/>
    </source>
</evidence>
<dbReference type="Proteomes" id="UP000658131">
    <property type="component" value="Unassembled WGS sequence"/>
</dbReference>
<dbReference type="SMART" id="SM00895">
    <property type="entry name" value="FCD"/>
    <property type="match status" value="1"/>
</dbReference>
<accession>A0ABR7NGB4</accession>
<dbReference type="InterPro" id="IPR008920">
    <property type="entry name" value="TF_FadR/GntR_C"/>
</dbReference>
<dbReference type="Pfam" id="PF00392">
    <property type="entry name" value="GntR"/>
    <property type="match status" value="1"/>
</dbReference>
<dbReference type="SUPFAM" id="SSF48008">
    <property type="entry name" value="GntR ligand-binding domain-like"/>
    <property type="match status" value="1"/>
</dbReference>
<proteinExistence type="predicted"/>
<dbReference type="EMBL" id="JACRTB010000001">
    <property type="protein sequence ID" value="MBC8574887.1"/>
    <property type="molecule type" value="Genomic_DNA"/>
</dbReference>
<dbReference type="PANTHER" id="PTHR43537:SF5">
    <property type="entry name" value="UXU OPERON TRANSCRIPTIONAL REGULATOR"/>
    <property type="match status" value="1"/>
</dbReference>
<protein>
    <submittedName>
        <fullName evidence="5">FadR family transcriptional regulator</fullName>
    </submittedName>
</protein>
<dbReference type="PROSITE" id="PS50949">
    <property type="entry name" value="HTH_GNTR"/>
    <property type="match status" value="1"/>
</dbReference>
<feature type="domain" description="HTH gntR-type" evidence="4">
    <location>
        <begin position="5"/>
        <end position="73"/>
    </location>
</feature>
<dbReference type="SMART" id="SM00345">
    <property type="entry name" value="HTH_GNTR"/>
    <property type="match status" value="1"/>
</dbReference>
<organism evidence="5 6">
    <name type="scientific">Yanshouia hominis</name>
    <dbReference type="NCBI Taxonomy" id="2763673"/>
    <lineage>
        <taxon>Bacteria</taxon>
        <taxon>Bacillati</taxon>
        <taxon>Bacillota</taxon>
        <taxon>Clostridia</taxon>
        <taxon>Eubacteriales</taxon>
        <taxon>Oscillospiraceae</taxon>
        <taxon>Yanshouia</taxon>
    </lineage>
</organism>
<evidence type="ECO:0000259" key="4">
    <source>
        <dbReference type="PROSITE" id="PS50949"/>
    </source>
</evidence>
<name>A0ABR7NGB4_9FIRM</name>
<dbReference type="RefSeq" id="WP_262398578.1">
    <property type="nucleotide sequence ID" value="NZ_JACRTB010000001.1"/>
</dbReference>
<dbReference type="InterPro" id="IPR000524">
    <property type="entry name" value="Tscrpt_reg_HTH_GntR"/>
</dbReference>
<comment type="caution">
    <text evidence="5">The sequence shown here is derived from an EMBL/GenBank/DDBJ whole genome shotgun (WGS) entry which is preliminary data.</text>
</comment>
<dbReference type="PANTHER" id="PTHR43537">
    <property type="entry name" value="TRANSCRIPTIONAL REGULATOR, GNTR FAMILY"/>
    <property type="match status" value="1"/>
</dbReference>
<evidence type="ECO:0000256" key="3">
    <source>
        <dbReference type="ARBA" id="ARBA00023163"/>
    </source>
</evidence>